<feature type="transmembrane region" description="Helical" evidence="1">
    <location>
        <begin position="6"/>
        <end position="25"/>
    </location>
</feature>
<organism evidence="2 3">
    <name type="scientific">Gordonia rhizosphera NBRC 16068</name>
    <dbReference type="NCBI Taxonomy" id="1108045"/>
    <lineage>
        <taxon>Bacteria</taxon>
        <taxon>Bacillati</taxon>
        <taxon>Actinomycetota</taxon>
        <taxon>Actinomycetes</taxon>
        <taxon>Mycobacteriales</taxon>
        <taxon>Gordoniaceae</taxon>
        <taxon>Gordonia</taxon>
    </lineage>
</organism>
<evidence type="ECO:0000256" key="1">
    <source>
        <dbReference type="SAM" id="Phobius"/>
    </source>
</evidence>
<gene>
    <name evidence="2" type="ORF">GORHZ_127_00140</name>
</gene>
<protein>
    <submittedName>
        <fullName evidence="2">Uncharacterized protein</fullName>
    </submittedName>
</protein>
<sequence length="56" mass="5924">MEVLSIALIAATVWGVVSVVVGLVIGRMIAVRDRLEAPRADELVMGGNEPGRPPEI</sequence>
<keyword evidence="3" id="KW-1185">Reference proteome</keyword>
<keyword evidence="1" id="KW-0472">Membrane</keyword>
<keyword evidence="1" id="KW-0812">Transmembrane</keyword>
<dbReference type="EMBL" id="BAHC01000127">
    <property type="protein sequence ID" value="GAB91333.1"/>
    <property type="molecule type" value="Genomic_DNA"/>
</dbReference>
<comment type="caution">
    <text evidence="2">The sequence shown here is derived from an EMBL/GenBank/DDBJ whole genome shotgun (WGS) entry which is preliminary data.</text>
</comment>
<dbReference type="STRING" id="1108045.GORHZ_127_00140"/>
<name>K6V575_9ACTN</name>
<dbReference type="Proteomes" id="UP000008363">
    <property type="component" value="Unassembled WGS sequence"/>
</dbReference>
<keyword evidence="1" id="KW-1133">Transmembrane helix</keyword>
<reference evidence="2 3" key="1">
    <citation type="submission" date="2012-08" db="EMBL/GenBank/DDBJ databases">
        <title>Whole genome shotgun sequence of Gordonia rhizosphera NBRC 16068.</title>
        <authorList>
            <person name="Takarada H."/>
            <person name="Isaki S."/>
            <person name="Hosoyama A."/>
            <person name="Tsuchikane K."/>
            <person name="Katsumata H."/>
            <person name="Baba S."/>
            <person name="Ohji S."/>
            <person name="Yamazaki S."/>
            <person name="Fujita N."/>
        </authorList>
    </citation>
    <scope>NUCLEOTIDE SEQUENCE [LARGE SCALE GENOMIC DNA]</scope>
    <source>
        <strain evidence="2 3">NBRC 16068</strain>
    </source>
</reference>
<evidence type="ECO:0000313" key="2">
    <source>
        <dbReference type="EMBL" id="GAB91333.1"/>
    </source>
</evidence>
<dbReference type="RefSeq" id="WP_006334688.1">
    <property type="nucleotide sequence ID" value="NZ_BAHC01000127.1"/>
</dbReference>
<evidence type="ECO:0000313" key="3">
    <source>
        <dbReference type="Proteomes" id="UP000008363"/>
    </source>
</evidence>
<dbReference type="AlphaFoldDB" id="K6V575"/>
<proteinExistence type="predicted"/>
<accession>K6V575</accession>